<protein>
    <submittedName>
        <fullName evidence="1">Uncharacterized protein</fullName>
    </submittedName>
</protein>
<accession>A0A0E9SR17</accession>
<reference evidence="1" key="1">
    <citation type="submission" date="2014-11" db="EMBL/GenBank/DDBJ databases">
        <authorList>
            <person name="Amaro Gonzalez C."/>
        </authorList>
    </citation>
    <scope>NUCLEOTIDE SEQUENCE</scope>
</reference>
<proteinExistence type="predicted"/>
<name>A0A0E9SR17_ANGAN</name>
<dbReference type="AlphaFoldDB" id="A0A0E9SR17"/>
<reference evidence="1" key="2">
    <citation type="journal article" date="2015" name="Fish Shellfish Immunol.">
        <title>Early steps in the European eel (Anguilla anguilla)-Vibrio vulnificus interaction in the gills: Role of the RtxA13 toxin.</title>
        <authorList>
            <person name="Callol A."/>
            <person name="Pajuelo D."/>
            <person name="Ebbesson L."/>
            <person name="Teles M."/>
            <person name="MacKenzie S."/>
            <person name="Amaro C."/>
        </authorList>
    </citation>
    <scope>NUCLEOTIDE SEQUENCE</scope>
</reference>
<sequence length="34" mass="3829">MKTGFSLNFIALCSNTHNRIGRDIHTHQPTVGYV</sequence>
<dbReference type="EMBL" id="GBXM01065452">
    <property type="protein sequence ID" value="JAH43125.1"/>
    <property type="molecule type" value="Transcribed_RNA"/>
</dbReference>
<organism evidence="1">
    <name type="scientific">Anguilla anguilla</name>
    <name type="common">European freshwater eel</name>
    <name type="synonym">Muraena anguilla</name>
    <dbReference type="NCBI Taxonomy" id="7936"/>
    <lineage>
        <taxon>Eukaryota</taxon>
        <taxon>Metazoa</taxon>
        <taxon>Chordata</taxon>
        <taxon>Craniata</taxon>
        <taxon>Vertebrata</taxon>
        <taxon>Euteleostomi</taxon>
        <taxon>Actinopterygii</taxon>
        <taxon>Neopterygii</taxon>
        <taxon>Teleostei</taxon>
        <taxon>Anguilliformes</taxon>
        <taxon>Anguillidae</taxon>
        <taxon>Anguilla</taxon>
    </lineage>
</organism>
<evidence type="ECO:0000313" key="1">
    <source>
        <dbReference type="EMBL" id="JAH43125.1"/>
    </source>
</evidence>